<dbReference type="Proteomes" id="UP000249130">
    <property type="component" value="Unassembled WGS sequence"/>
</dbReference>
<keyword evidence="4" id="KW-1185">Reference proteome</keyword>
<dbReference type="InterPro" id="IPR001296">
    <property type="entry name" value="Glyco_trans_1"/>
</dbReference>
<evidence type="ECO:0000259" key="2">
    <source>
        <dbReference type="Pfam" id="PF13439"/>
    </source>
</evidence>
<dbReference type="Gene3D" id="3.40.50.2000">
    <property type="entry name" value="Glycogen Phosphorylase B"/>
    <property type="match status" value="2"/>
</dbReference>
<dbReference type="OrthoDB" id="9801573at2"/>
<evidence type="ECO:0000313" key="3">
    <source>
        <dbReference type="EMBL" id="RAI43636.1"/>
    </source>
</evidence>
<dbReference type="AlphaFoldDB" id="A0A327KZN2"/>
<dbReference type="RefSeq" id="WP_111419504.1">
    <property type="nucleotide sequence ID" value="NZ_NPEX01000078.1"/>
</dbReference>
<sequence>MKIAQIAPLMESVPPRMYGGTERVVSYLTEELVRQGHDVTLFASGDSVTQAELVACAPCALRLDPSVADPIPYYMLMLDEVRTRADEFDVLHFHVDPLHYPLFRPIRERTVTTLHGRQDLPDLPALYRRFGDMPLVSISDDQRRPIAHCNFVATIHHGLPLSLHRPTFAPTGGYLAFLGRICPEKRPDLAIAIARAAGLPLKIAAKIDKVDRAYFHETIEPLLAGGGVELVGEINETEKTRFLGDALAMLFPIDWPEPFGLAMIEAMACGTPVLAFRRGSVPEIVEDGVTGRIVDTVEQAIAALPEVLALDRQAVRRGFEARFSAARMAEDHGRLYQLITAQIPPAQVGPLPLRAAAVDVRRAVDFPLAPTGLQFNGNSLANDGVPG</sequence>
<gene>
    <name evidence="3" type="ORF">CH341_13220</name>
</gene>
<dbReference type="Pfam" id="PF13439">
    <property type="entry name" value="Glyco_transf_4"/>
    <property type="match status" value="1"/>
</dbReference>
<reference evidence="3 4" key="1">
    <citation type="submission" date="2017-07" db="EMBL/GenBank/DDBJ databases">
        <title>Draft Genome Sequences of Select Purple Nonsulfur Bacteria.</title>
        <authorList>
            <person name="Lasarre B."/>
            <person name="Mckinlay J.B."/>
        </authorList>
    </citation>
    <scope>NUCLEOTIDE SEQUENCE [LARGE SCALE GENOMIC DNA]</scope>
    <source>
        <strain evidence="3 4">DSM 5909</strain>
    </source>
</reference>
<proteinExistence type="predicted"/>
<dbReference type="PANTHER" id="PTHR12526">
    <property type="entry name" value="GLYCOSYLTRANSFERASE"/>
    <property type="match status" value="1"/>
</dbReference>
<dbReference type="Pfam" id="PF00534">
    <property type="entry name" value="Glycos_transf_1"/>
    <property type="match status" value="1"/>
</dbReference>
<dbReference type="PANTHER" id="PTHR12526:SF595">
    <property type="entry name" value="BLL5217 PROTEIN"/>
    <property type="match status" value="1"/>
</dbReference>
<feature type="domain" description="Glycosyl transferase family 1" evidence="1">
    <location>
        <begin position="173"/>
        <end position="308"/>
    </location>
</feature>
<accession>A0A327KZN2</accession>
<dbReference type="InterPro" id="IPR028098">
    <property type="entry name" value="Glyco_trans_4-like_N"/>
</dbReference>
<comment type="caution">
    <text evidence="3">The sequence shown here is derived from an EMBL/GenBank/DDBJ whole genome shotgun (WGS) entry which is preliminary data.</text>
</comment>
<dbReference type="EMBL" id="NPEX01000078">
    <property type="protein sequence ID" value="RAI43636.1"/>
    <property type="molecule type" value="Genomic_DNA"/>
</dbReference>
<evidence type="ECO:0000259" key="1">
    <source>
        <dbReference type="Pfam" id="PF00534"/>
    </source>
</evidence>
<dbReference type="CDD" id="cd03802">
    <property type="entry name" value="GT4_AviGT4-like"/>
    <property type="match status" value="1"/>
</dbReference>
<name>A0A327KZN2_9BRAD</name>
<dbReference type="SUPFAM" id="SSF53756">
    <property type="entry name" value="UDP-Glycosyltransferase/glycogen phosphorylase"/>
    <property type="match status" value="1"/>
</dbReference>
<feature type="domain" description="Glycosyltransferase subfamily 4-like N-terminal" evidence="2">
    <location>
        <begin position="18"/>
        <end position="121"/>
    </location>
</feature>
<evidence type="ECO:0000313" key="4">
    <source>
        <dbReference type="Proteomes" id="UP000249130"/>
    </source>
</evidence>
<protein>
    <submittedName>
        <fullName evidence="3">Glycosyl transferase</fullName>
    </submittedName>
</protein>
<keyword evidence="3" id="KW-0808">Transferase</keyword>
<organism evidence="3 4">
    <name type="scientific">Rhodoplanes roseus</name>
    <dbReference type="NCBI Taxonomy" id="29409"/>
    <lineage>
        <taxon>Bacteria</taxon>
        <taxon>Pseudomonadati</taxon>
        <taxon>Pseudomonadota</taxon>
        <taxon>Alphaproteobacteria</taxon>
        <taxon>Hyphomicrobiales</taxon>
        <taxon>Nitrobacteraceae</taxon>
        <taxon>Rhodoplanes</taxon>
    </lineage>
</organism>
<dbReference type="GO" id="GO:0016757">
    <property type="term" value="F:glycosyltransferase activity"/>
    <property type="evidence" value="ECO:0007669"/>
    <property type="project" value="InterPro"/>
</dbReference>